<dbReference type="SMART" id="SM00015">
    <property type="entry name" value="IQ"/>
    <property type="match status" value="2"/>
</dbReference>
<dbReference type="InterPro" id="IPR000048">
    <property type="entry name" value="IQ_motif_EF-hand-BS"/>
</dbReference>
<dbReference type="GO" id="GO:0005516">
    <property type="term" value="F:calmodulin binding"/>
    <property type="evidence" value="ECO:0007669"/>
    <property type="project" value="UniProtKB-KW"/>
</dbReference>
<feature type="region of interest" description="Disordered" evidence="5">
    <location>
        <begin position="15"/>
        <end position="54"/>
    </location>
</feature>
<keyword evidence="1" id="KW-0112">Calmodulin-binding</keyword>
<comment type="similarity">
    <text evidence="2">Belongs to the IQD family.</text>
</comment>
<dbReference type="CDD" id="cd23767">
    <property type="entry name" value="IQCD"/>
    <property type="match status" value="1"/>
</dbReference>
<dbReference type="Pfam" id="PF13178">
    <property type="entry name" value="DUF4005"/>
    <property type="match status" value="1"/>
</dbReference>
<comment type="function">
    <text evidence="4">May be involved in cooperative interactions with calmodulins or calmodulin-like proteins. Recruits calmodulin proteins to microtubules, thus being a potential scaffold in cellular signaling and trafficking. May associate with nucleic acids and regulate gene expression at the transcriptional or post-transcriptional level.</text>
</comment>
<keyword evidence="8" id="KW-1185">Reference proteome</keyword>
<dbReference type="SUPFAM" id="SSF52540">
    <property type="entry name" value="P-loop containing nucleoside triphosphate hydrolases"/>
    <property type="match status" value="1"/>
</dbReference>
<dbReference type="PANTHER" id="PTHR32295">
    <property type="entry name" value="IQ-DOMAIN 5-RELATED"/>
    <property type="match status" value="1"/>
</dbReference>
<proteinExistence type="inferred from homology"/>
<dbReference type="PROSITE" id="PS50096">
    <property type="entry name" value="IQ"/>
    <property type="match status" value="2"/>
</dbReference>
<evidence type="ECO:0000256" key="1">
    <source>
        <dbReference type="ARBA" id="ARBA00022860"/>
    </source>
</evidence>
<gene>
    <name evidence="7" type="ORF">WN944_000989</name>
</gene>
<comment type="caution">
    <text evidence="7">The sequence shown here is derived from an EMBL/GenBank/DDBJ whole genome shotgun (WGS) entry which is preliminary data.</text>
</comment>
<dbReference type="InterPro" id="IPR027417">
    <property type="entry name" value="P-loop_NTPase"/>
</dbReference>
<evidence type="ECO:0000313" key="7">
    <source>
        <dbReference type="EMBL" id="KAK9208630.1"/>
    </source>
</evidence>
<feature type="region of interest" description="Disordered" evidence="5">
    <location>
        <begin position="251"/>
        <end position="286"/>
    </location>
</feature>
<dbReference type="EMBL" id="JBCGBO010000004">
    <property type="protein sequence ID" value="KAK9208630.1"/>
    <property type="molecule type" value="Genomic_DNA"/>
</dbReference>
<sequence length="500" mass="55357">MGRATRWLKSLFGIKNTTSTNSGDRRDKKGRGSGCSFGHSGREREREAGGGSGGSLCYNPATIPPNISPAEAAWIRSYYATETEKEQSKHAIAVAAATAAAADAAVAAAQAAVAVVRLTSHGRGTMFGGATHEKWAAVKIQSVFRGYLARRALRALKGLVKLQAHVRGYLVRKQTTATLHGMQALIRAQVTARSQRARACGGLTNNNSNRLESRARKSMERYDDETRSEQAVVSIHSRRLSASIDTTIDESPKIVEVDTGSNRPKSRSRRTNTSVSDFSDDPHYQTISSPLPSRIYQYLSIPDGRNFQESDWGLTGDECRFSTAQSTPRFVSFHGSKAPATPAKSVCADNFFRQYNFPNYMANTKSFKAKLRSHSAPKQRPEPGPKRRLSLNEMMESRSSLSGVRMQRSCSQAQEVISFKNTVIGKLDRSTELCREPERNNYVQRKWFFNHLTDPNSSRKFVKWVPKVSNYVTLSRVKTHDSHGRVGAEIESLNLEAACL</sequence>
<dbReference type="AlphaFoldDB" id="A0AAP0QQY3"/>
<name>A0AAP0QQY3_9ROSI</name>
<comment type="subunit">
    <text evidence="3">Binds to multiple calmodulin (CaM) in the presence of Ca(2+) and CaM-like proteins.</text>
</comment>
<evidence type="ECO:0000259" key="6">
    <source>
        <dbReference type="Pfam" id="PF13178"/>
    </source>
</evidence>
<evidence type="ECO:0000256" key="3">
    <source>
        <dbReference type="ARBA" id="ARBA00024378"/>
    </source>
</evidence>
<reference evidence="7 8" key="1">
    <citation type="submission" date="2024-05" db="EMBL/GenBank/DDBJ databases">
        <title>Haplotype-resolved chromosome-level genome assembly of Huyou (Citrus changshanensis).</title>
        <authorList>
            <person name="Miao C."/>
            <person name="Chen W."/>
            <person name="Wu Y."/>
            <person name="Wang L."/>
            <person name="Zhao S."/>
            <person name="Grierson D."/>
            <person name="Xu C."/>
            <person name="Chen K."/>
        </authorList>
    </citation>
    <scope>NUCLEOTIDE SEQUENCE [LARGE SCALE GENOMIC DNA]</scope>
    <source>
        <strain evidence="7">01-14</strain>
        <tissue evidence="7">Leaf</tissue>
    </source>
</reference>
<feature type="region of interest" description="Disordered" evidence="5">
    <location>
        <begin position="371"/>
        <end position="391"/>
    </location>
</feature>
<organism evidence="7 8">
    <name type="scientific">Citrus x changshan-huyou</name>
    <dbReference type="NCBI Taxonomy" id="2935761"/>
    <lineage>
        <taxon>Eukaryota</taxon>
        <taxon>Viridiplantae</taxon>
        <taxon>Streptophyta</taxon>
        <taxon>Embryophyta</taxon>
        <taxon>Tracheophyta</taxon>
        <taxon>Spermatophyta</taxon>
        <taxon>Magnoliopsida</taxon>
        <taxon>eudicotyledons</taxon>
        <taxon>Gunneridae</taxon>
        <taxon>Pentapetalae</taxon>
        <taxon>rosids</taxon>
        <taxon>malvids</taxon>
        <taxon>Sapindales</taxon>
        <taxon>Rutaceae</taxon>
        <taxon>Aurantioideae</taxon>
        <taxon>Citrus</taxon>
    </lineage>
</organism>
<evidence type="ECO:0000256" key="5">
    <source>
        <dbReference type="SAM" id="MobiDB-lite"/>
    </source>
</evidence>
<accession>A0AAP0QQY3</accession>
<evidence type="ECO:0000256" key="2">
    <source>
        <dbReference type="ARBA" id="ARBA00024341"/>
    </source>
</evidence>
<dbReference type="Proteomes" id="UP001428341">
    <property type="component" value="Unassembled WGS sequence"/>
</dbReference>
<dbReference type="Pfam" id="PF00612">
    <property type="entry name" value="IQ"/>
    <property type="match status" value="2"/>
</dbReference>
<dbReference type="PANTHER" id="PTHR32295:SF10">
    <property type="entry name" value="PROTEIN IQ-DOMAIN 25"/>
    <property type="match status" value="1"/>
</dbReference>
<dbReference type="Gene3D" id="1.20.5.190">
    <property type="match status" value="1"/>
</dbReference>
<evidence type="ECO:0000256" key="4">
    <source>
        <dbReference type="ARBA" id="ARBA00045534"/>
    </source>
</evidence>
<dbReference type="InterPro" id="IPR025064">
    <property type="entry name" value="DUF4005"/>
</dbReference>
<protein>
    <recommendedName>
        <fullName evidence="6">DUF4005 domain-containing protein</fullName>
    </recommendedName>
</protein>
<feature type="domain" description="DUF4005" evidence="6">
    <location>
        <begin position="328"/>
        <end position="407"/>
    </location>
</feature>
<evidence type="ECO:0000313" key="8">
    <source>
        <dbReference type="Proteomes" id="UP001428341"/>
    </source>
</evidence>